<dbReference type="Proteomes" id="UP000635071">
    <property type="component" value="Unassembled WGS sequence"/>
</dbReference>
<dbReference type="InterPro" id="IPR035980">
    <property type="entry name" value="Ribosomal_bS6_sf"/>
</dbReference>
<keyword evidence="6" id="KW-0694">RNA-binding</keyword>
<feature type="region of interest" description="Disordered" evidence="7">
    <location>
        <begin position="97"/>
        <end position="150"/>
    </location>
</feature>
<gene>
    <name evidence="6" type="primary">rpsF</name>
    <name evidence="8" type="ORF">GCM10011529_23880</name>
</gene>
<dbReference type="InterPro" id="IPR020814">
    <property type="entry name" value="Ribosomal_S6_plastid/chlpt"/>
</dbReference>
<comment type="similarity">
    <text evidence="1 6">Belongs to the bacterial ribosomal protein bS6 family.</text>
</comment>
<feature type="compositionally biased region" description="Basic and acidic residues" evidence="7">
    <location>
        <begin position="105"/>
        <end position="150"/>
    </location>
</feature>
<sequence>MPFYEHVFLARQDLAAAQVEAMTETFSKIIADGNGAVASNEYWGLRSLAYRIAKNRKAHYVMLSIEAPAPAIAEMERQVALNEDIIRYMTVRIEALPTEPSAMMKRGERERERGDRDGAPRGDRPDRGDRGDRGDRPRGGDRPERAPRAY</sequence>
<evidence type="ECO:0000313" key="9">
    <source>
        <dbReference type="Proteomes" id="UP000635071"/>
    </source>
</evidence>
<evidence type="ECO:0000256" key="1">
    <source>
        <dbReference type="ARBA" id="ARBA00009512"/>
    </source>
</evidence>
<evidence type="ECO:0000256" key="7">
    <source>
        <dbReference type="SAM" id="MobiDB-lite"/>
    </source>
</evidence>
<dbReference type="InterPro" id="IPR014717">
    <property type="entry name" value="Transl_elong_EF1B/ribsomal_bS6"/>
</dbReference>
<dbReference type="GO" id="GO:0006412">
    <property type="term" value="P:translation"/>
    <property type="evidence" value="ECO:0007669"/>
    <property type="project" value="UniProtKB-UniRule"/>
</dbReference>
<keyword evidence="6" id="KW-0699">rRNA-binding</keyword>
<dbReference type="HAMAP" id="MF_00360">
    <property type="entry name" value="Ribosomal_bS6"/>
    <property type="match status" value="1"/>
</dbReference>
<dbReference type="GO" id="GO:0070181">
    <property type="term" value="F:small ribosomal subunit rRNA binding"/>
    <property type="evidence" value="ECO:0007669"/>
    <property type="project" value="TreeGrafter"/>
</dbReference>
<proteinExistence type="inferred from homology"/>
<dbReference type="GO" id="GO:0022627">
    <property type="term" value="C:cytosolic small ribosomal subunit"/>
    <property type="evidence" value="ECO:0007669"/>
    <property type="project" value="TreeGrafter"/>
</dbReference>
<dbReference type="PANTHER" id="PTHR21011:SF1">
    <property type="entry name" value="SMALL RIBOSOMAL SUBUNIT PROTEIN BS6M"/>
    <property type="match status" value="1"/>
</dbReference>
<dbReference type="Pfam" id="PF01250">
    <property type="entry name" value="Ribosomal_S6"/>
    <property type="match status" value="1"/>
</dbReference>
<accession>A0A916ZW48</accession>
<keyword evidence="9" id="KW-1185">Reference proteome</keyword>
<dbReference type="GO" id="GO:0003735">
    <property type="term" value="F:structural constituent of ribosome"/>
    <property type="evidence" value="ECO:0007669"/>
    <property type="project" value="InterPro"/>
</dbReference>
<dbReference type="Gene3D" id="3.30.70.60">
    <property type="match status" value="1"/>
</dbReference>
<dbReference type="CDD" id="cd00473">
    <property type="entry name" value="bS6"/>
    <property type="match status" value="1"/>
</dbReference>
<dbReference type="PANTHER" id="PTHR21011">
    <property type="entry name" value="MITOCHONDRIAL 28S RIBOSOMAL PROTEIN S6"/>
    <property type="match status" value="1"/>
</dbReference>
<evidence type="ECO:0000313" key="8">
    <source>
        <dbReference type="EMBL" id="GGE16646.1"/>
    </source>
</evidence>
<dbReference type="SUPFAM" id="SSF54995">
    <property type="entry name" value="Ribosomal protein S6"/>
    <property type="match status" value="1"/>
</dbReference>
<keyword evidence="3 6" id="KW-0687">Ribonucleoprotein</keyword>
<comment type="function">
    <text evidence="4 6">Binds together with bS18 to 16S ribosomal RNA.</text>
</comment>
<evidence type="ECO:0000256" key="4">
    <source>
        <dbReference type="ARBA" id="ARBA00035104"/>
    </source>
</evidence>
<dbReference type="EMBL" id="BMJM01000008">
    <property type="protein sequence ID" value="GGE16646.1"/>
    <property type="molecule type" value="Genomic_DNA"/>
</dbReference>
<evidence type="ECO:0000256" key="3">
    <source>
        <dbReference type="ARBA" id="ARBA00023274"/>
    </source>
</evidence>
<evidence type="ECO:0000256" key="2">
    <source>
        <dbReference type="ARBA" id="ARBA00022980"/>
    </source>
</evidence>
<dbReference type="RefSeq" id="WP_188763192.1">
    <property type="nucleotide sequence ID" value="NZ_BMJM01000008.1"/>
</dbReference>
<name>A0A916ZW48_9SPHN</name>
<protein>
    <recommendedName>
        <fullName evidence="5 6">Small ribosomal subunit protein bS6</fullName>
    </recommendedName>
</protein>
<reference evidence="8" key="2">
    <citation type="submission" date="2020-09" db="EMBL/GenBank/DDBJ databases">
        <authorList>
            <person name="Sun Q."/>
            <person name="Zhou Y."/>
        </authorList>
    </citation>
    <scope>NUCLEOTIDE SEQUENCE</scope>
    <source>
        <strain evidence="8">CGMCC 1.15519</strain>
    </source>
</reference>
<keyword evidence="2 6" id="KW-0689">Ribosomal protein</keyword>
<evidence type="ECO:0000256" key="5">
    <source>
        <dbReference type="ARBA" id="ARBA00035294"/>
    </source>
</evidence>
<reference evidence="8" key="1">
    <citation type="journal article" date="2014" name="Int. J. Syst. Evol. Microbiol.">
        <title>Complete genome sequence of Corynebacterium casei LMG S-19264T (=DSM 44701T), isolated from a smear-ripened cheese.</title>
        <authorList>
            <consortium name="US DOE Joint Genome Institute (JGI-PGF)"/>
            <person name="Walter F."/>
            <person name="Albersmeier A."/>
            <person name="Kalinowski J."/>
            <person name="Ruckert C."/>
        </authorList>
    </citation>
    <scope>NUCLEOTIDE SEQUENCE</scope>
    <source>
        <strain evidence="8">CGMCC 1.15519</strain>
    </source>
</reference>
<organism evidence="8 9">
    <name type="scientific">Sandarakinorhabdus glacialis</name>
    <dbReference type="NCBI Taxonomy" id="1614636"/>
    <lineage>
        <taxon>Bacteria</taxon>
        <taxon>Pseudomonadati</taxon>
        <taxon>Pseudomonadota</taxon>
        <taxon>Alphaproteobacteria</taxon>
        <taxon>Sphingomonadales</taxon>
        <taxon>Sphingosinicellaceae</taxon>
        <taxon>Sandarakinorhabdus</taxon>
    </lineage>
</organism>
<dbReference type="InterPro" id="IPR000529">
    <property type="entry name" value="Ribosomal_bS6"/>
</dbReference>
<dbReference type="NCBIfam" id="TIGR00166">
    <property type="entry name" value="S6"/>
    <property type="match status" value="1"/>
</dbReference>
<dbReference type="AlphaFoldDB" id="A0A916ZW48"/>
<evidence type="ECO:0000256" key="6">
    <source>
        <dbReference type="HAMAP-Rule" id="MF_00360"/>
    </source>
</evidence>
<comment type="caution">
    <text evidence="8">The sequence shown here is derived from an EMBL/GenBank/DDBJ whole genome shotgun (WGS) entry which is preliminary data.</text>
</comment>